<gene>
    <name evidence="2" type="ORF">WCD41_23985</name>
</gene>
<dbReference type="InterPro" id="IPR024078">
    <property type="entry name" value="LmbE-like_dom_sf"/>
</dbReference>
<evidence type="ECO:0000256" key="1">
    <source>
        <dbReference type="ARBA" id="ARBA00022833"/>
    </source>
</evidence>
<dbReference type="EMBL" id="JBBEGL010000007">
    <property type="protein sequence ID" value="MEJ2889542.1"/>
    <property type="molecule type" value="Genomic_DNA"/>
</dbReference>
<dbReference type="RefSeq" id="WP_337717215.1">
    <property type="nucleotide sequence ID" value="NZ_JBBEGL010000007.1"/>
</dbReference>
<evidence type="ECO:0000313" key="3">
    <source>
        <dbReference type="Proteomes" id="UP001370100"/>
    </source>
</evidence>
<dbReference type="PANTHER" id="PTHR12993:SF28">
    <property type="entry name" value="LMBE FAMILY PROTEIN"/>
    <property type="match status" value="1"/>
</dbReference>
<reference evidence="2 3" key="1">
    <citation type="submission" date="2024-03" db="EMBL/GenBank/DDBJ databases">
        <title>Actinomycetospora sp. OC33-EN06, a novel actinomycete isolated from wild orchid (Aerides multiflora).</title>
        <authorList>
            <person name="Suriyachadkun C."/>
        </authorList>
    </citation>
    <scope>NUCLEOTIDE SEQUENCE [LARGE SCALE GENOMIC DNA]</scope>
    <source>
        <strain evidence="2 3">OC33-EN06</strain>
    </source>
</reference>
<dbReference type="Gene3D" id="3.40.50.10320">
    <property type="entry name" value="LmbE-like"/>
    <property type="match status" value="1"/>
</dbReference>
<name>A0ABU8NAY1_9PSEU</name>
<dbReference type="Pfam" id="PF02585">
    <property type="entry name" value="PIG-L"/>
    <property type="match status" value="1"/>
</dbReference>
<dbReference type="PANTHER" id="PTHR12993">
    <property type="entry name" value="N-ACETYLGLUCOSAMINYL-PHOSPHATIDYLINOSITOL DE-N-ACETYLASE-RELATED"/>
    <property type="match status" value="1"/>
</dbReference>
<sequence length="242" mass="26213">MPDSEVSRALVVVAHPDDVDFGAAGTVASWTAAGVAVSYCLVTSGDAGGFDDTPRAEMAGLREREQRDAAAALGVTDLTFLRYPDGEVAPTLALRRDISRVVRRVRPQRVLTQSPEIFWERIGVSHPDHRATGEAALAAVYPDARNPFAHPTLLADEGLEAWTVPETWLAGCPPERVNRVVDVGPTLSAKFAALRAHRSQTAHRDDLETLISGLLARNRERYAALATDGMQYVEAFQVVDTS</sequence>
<evidence type="ECO:0000313" key="2">
    <source>
        <dbReference type="EMBL" id="MEJ2889542.1"/>
    </source>
</evidence>
<comment type="caution">
    <text evidence="2">The sequence shown here is derived from an EMBL/GenBank/DDBJ whole genome shotgun (WGS) entry which is preliminary data.</text>
</comment>
<protein>
    <submittedName>
        <fullName evidence="2">PIG-L deacetylase family protein</fullName>
    </submittedName>
</protein>
<keyword evidence="1" id="KW-0862">Zinc</keyword>
<proteinExistence type="predicted"/>
<dbReference type="InterPro" id="IPR003737">
    <property type="entry name" value="GlcNAc_PI_deacetylase-related"/>
</dbReference>
<dbReference type="SUPFAM" id="SSF102588">
    <property type="entry name" value="LmbE-like"/>
    <property type="match status" value="1"/>
</dbReference>
<dbReference type="Proteomes" id="UP001370100">
    <property type="component" value="Unassembled WGS sequence"/>
</dbReference>
<keyword evidence="3" id="KW-1185">Reference proteome</keyword>
<accession>A0ABU8NAY1</accession>
<organism evidence="2 3">
    <name type="scientific">Actinomycetospora aeridis</name>
    <dbReference type="NCBI Taxonomy" id="3129231"/>
    <lineage>
        <taxon>Bacteria</taxon>
        <taxon>Bacillati</taxon>
        <taxon>Actinomycetota</taxon>
        <taxon>Actinomycetes</taxon>
        <taxon>Pseudonocardiales</taxon>
        <taxon>Pseudonocardiaceae</taxon>
        <taxon>Actinomycetospora</taxon>
    </lineage>
</organism>